<protein>
    <recommendedName>
        <fullName evidence="8">Ammonium transporter</fullName>
    </recommendedName>
</protein>
<feature type="transmembrane region" description="Helical" evidence="8">
    <location>
        <begin position="364"/>
        <end position="384"/>
    </location>
</feature>
<keyword evidence="6 8" id="KW-0472">Membrane</keyword>
<dbReference type="Pfam" id="PF00909">
    <property type="entry name" value="Ammonium_transp"/>
    <property type="match status" value="1"/>
</dbReference>
<dbReference type="Gene3D" id="1.10.3430.10">
    <property type="entry name" value="Ammonium transporter AmtB like domains"/>
    <property type="match status" value="1"/>
</dbReference>
<proteinExistence type="inferred from homology"/>
<dbReference type="GO" id="GO:0008519">
    <property type="term" value="F:ammonium channel activity"/>
    <property type="evidence" value="ECO:0007669"/>
    <property type="project" value="InterPro"/>
</dbReference>
<dbReference type="Proteomes" id="UP000566819">
    <property type="component" value="Unassembled WGS sequence"/>
</dbReference>
<evidence type="ECO:0000313" key="12">
    <source>
        <dbReference type="Proteomes" id="UP000566819"/>
    </source>
</evidence>
<feature type="region of interest" description="Disordered" evidence="9">
    <location>
        <begin position="635"/>
        <end position="655"/>
    </location>
</feature>
<dbReference type="SUPFAM" id="SSF111352">
    <property type="entry name" value="Ammonium transporter"/>
    <property type="match status" value="1"/>
</dbReference>
<evidence type="ECO:0000256" key="5">
    <source>
        <dbReference type="ARBA" id="ARBA00022989"/>
    </source>
</evidence>
<reference evidence="11 12" key="1">
    <citation type="submission" date="2020-03" db="EMBL/GenBank/DDBJ databases">
        <title>Draft Genome Sequence of Cudoniella acicularis.</title>
        <authorList>
            <person name="Buettner E."/>
            <person name="Kellner H."/>
        </authorList>
    </citation>
    <scope>NUCLEOTIDE SEQUENCE [LARGE SCALE GENOMIC DNA]</scope>
    <source>
        <strain evidence="11 12">DSM 108380</strain>
    </source>
</reference>
<feature type="transmembrane region" description="Helical" evidence="8">
    <location>
        <begin position="524"/>
        <end position="544"/>
    </location>
</feature>
<accession>A0A8H4R9W0</accession>
<dbReference type="GO" id="GO:0005886">
    <property type="term" value="C:plasma membrane"/>
    <property type="evidence" value="ECO:0007669"/>
    <property type="project" value="UniProtKB-SubCell"/>
</dbReference>
<dbReference type="PANTHER" id="PTHR43029">
    <property type="entry name" value="AMMONIUM TRANSPORTER MEP2"/>
    <property type="match status" value="1"/>
</dbReference>
<dbReference type="PROSITE" id="PS01219">
    <property type="entry name" value="AMMONIUM_TRANSP"/>
    <property type="match status" value="1"/>
</dbReference>
<feature type="domain" description="Ammonium transporter AmtB-like" evidence="10">
    <location>
        <begin position="213"/>
        <end position="610"/>
    </location>
</feature>
<evidence type="ECO:0000259" key="10">
    <source>
        <dbReference type="Pfam" id="PF00909"/>
    </source>
</evidence>
<evidence type="ECO:0000313" key="11">
    <source>
        <dbReference type="EMBL" id="KAF4626180.1"/>
    </source>
</evidence>
<name>A0A8H4R9W0_9HELO</name>
<dbReference type="InterPro" id="IPR001905">
    <property type="entry name" value="Ammonium_transpt"/>
</dbReference>
<dbReference type="InterPro" id="IPR024041">
    <property type="entry name" value="NH4_transpt_AmtB-like_dom"/>
</dbReference>
<feature type="transmembrane region" description="Helical" evidence="8">
    <location>
        <begin position="330"/>
        <end position="352"/>
    </location>
</feature>
<feature type="transmembrane region" description="Helical" evidence="8">
    <location>
        <begin position="486"/>
        <end position="503"/>
    </location>
</feature>
<keyword evidence="12" id="KW-1185">Reference proteome</keyword>
<keyword evidence="3 8" id="KW-0813">Transport</keyword>
<comment type="subcellular location">
    <subcellularLocation>
        <location evidence="8">Cell membrane</location>
        <topology evidence="8">Multi-pass membrane protein</topology>
    </subcellularLocation>
    <subcellularLocation>
        <location evidence="1">Membrane</location>
        <topology evidence="1">Multi-pass membrane protein</topology>
    </subcellularLocation>
</comment>
<organism evidence="11 12">
    <name type="scientific">Cudoniella acicularis</name>
    <dbReference type="NCBI Taxonomy" id="354080"/>
    <lineage>
        <taxon>Eukaryota</taxon>
        <taxon>Fungi</taxon>
        <taxon>Dikarya</taxon>
        <taxon>Ascomycota</taxon>
        <taxon>Pezizomycotina</taxon>
        <taxon>Leotiomycetes</taxon>
        <taxon>Helotiales</taxon>
        <taxon>Tricladiaceae</taxon>
        <taxon>Cudoniella</taxon>
    </lineage>
</organism>
<evidence type="ECO:0000256" key="8">
    <source>
        <dbReference type="RuleBase" id="RU362002"/>
    </source>
</evidence>
<dbReference type="PANTHER" id="PTHR43029:SF15">
    <property type="entry name" value="AMMONIUM TRANSPORTER"/>
    <property type="match status" value="1"/>
</dbReference>
<sequence length="655" mass="71387">MNRIMTPTQVFDQDGKVEIPLPEDDAVAFAILMNIVHDHNWSVPKEVDLSMLLKLAMLVDKYALNESASFFGDIWVTGLKASIPNTFGKDSLSWISISWVFQRAEEFNSATATAILQGEGTSFSSVYGKLAFEALPIPDSIIADIGKNRRLKIRTLEEGFESRVVLILDFNCRVFGGQNEYRIFNTSLPSGGDPTQIDVNVQYAGFEYHYTYLVFCGFIVWLIIPGIGLLYGGLARRKSALAMLFQSLMVGAVVTFQWMFWGYSLAYSRTAGPFIGDMANFGMKNVMAAPSPGSAVIPEIVFCLYQLLFCACTVQIVVGGAFERGRIVPSLVFGFFWATIVYCPIACWTWNPNGWLYKLPSLDFAGGGPVHISSGWSALAYALVLGKRKHAGDKAHGKPHNTTLVFLGTVLIWFGWFGFNGGSALNATVRAMVAAFNTNAAASTGVIGWVMVDYFKHGRKFSVVGACEGAIAGLVGITPAAGYVEPWLACVIGFITAVVCALLQNLNDWLHIDEGMDVFKLHGVGGMVGSFLTGIFATASISALDGVTIAPGGIDGNGIQVGKQFAEITAISAYSFLVSCALLYILKYIPGMHLRVTEEAEMKGLDHDQFFDEQIGDWGMFDELEKRKMDLEITPLGTPPAQEVSEPVNGVEKRD</sequence>
<feature type="transmembrane region" description="Helical" evidence="8">
    <location>
        <begin position="210"/>
        <end position="234"/>
    </location>
</feature>
<dbReference type="InterPro" id="IPR018047">
    <property type="entry name" value="Ammonium_transpt_CS"/>
</dbReference>
<dbReference type="FunFam" id="1.10.3430.10:FF:000003">
    <property type="entry name" value="Ammonium transporter"/>
    <property type="match status" value="1"/>
</dbReference>
<feature type="transmembrane region" description="Helical" evidence="8">
    <location>
        <begin position="564"/>
        <end position="586"/>
    </location>
</feature>
<dbReference type="NCBIfam" id="TIGR00836">
    <property type="entry name" value="amt"/>
    <property type="match status" value="1"/>
</dbReference>
<evidence type="ECO:0000256" key="6">
    <source>
        <dbReference type="ARBA" id="ARBA00023136"/>
    </source>
</evidence>
<dbReference type="EMBL" id="JAAMPI010001205">
    <property type="protein sequence ID" value="KAF4626180.1"/>
    <property type="molecule type" value="Genomic_DNA"/>
</dbReference>
<evidence type="ECO:0000256" key="4">
    <source>
        <dbReference type="ARBA" id="ARBA00022692"/>
    </source>
</evidence>
<feature type="transmembrane region" description="Helical" evidence="8">
    <location>
        <begin position="241"/>
        <end position="261"/>
    </location>
</feature>
<feature type="transmembrane region" description="Helical" evidence="8">
    <location>
        <begin position="431"/>
        <end position="452"/>
    </location>
</feature>
<comment type="similarity">
    <text evidence="2 8">Belongs to the ammonia transporter channel (TC 1.A.11.2) family.</text>
</comment>
<comment type="caution">
    <text evidence="11">The sequence shown here is derived from an EMBL/GenBank/DDBJ whole genome shotgun (WGS) entry which is preliminary data.</text>
</comment>
<evidence type="ECO:0000256" key="3">
    <source>
        <dbReference type="ARBA" id="ARBA00022448"/>
    </source>
</evidence>
<evidence type="ECO:0000256" key="7">
    <source>
        <dbReference type="ARBA" id="ARBA00023177"/>
    </source>
</evidence>
<keyword evidence="5 8" id="KW-1133">Transmembrane helix</keyword>
<evidence type="ECO:0000256" key="2">
    <source>
        <dbReference type="ARBA" id="ARBA00005887"/>
    </source>
</evidence>
<keyword evidence="7 8" id="KW-0924">Ammonia transport</keyword>
<feature type="transmembrane region" description="Helical" evidence="8">
    <location>
        <begin position="461"/>
        <end position="480"/>
    </location>
</feature>
<dbReference type="OrthoDB" id="534912at2759"/>
<gene>
    <name evidence="11" type="ORF">G7Y89_g11982</name>
</gene>
<evidence type="ECO:0000256" key="9">
    <source>
        <dbReference type="SAM" id="MobiDB-lite"/>
    </source>
</evidence>
<evidence type="ECO:0000256" key="1">
    <source>
        <dbReference type="ARBA" id="ARBA00004141"/>
    </source>
</evidence>
<dbReference type="AlphaFoldDB" id="A0A8H4R9W0"/>
<feature type="transmembrane region" description="Helical" evidence="8">
    <location>
        <begin position="295"/>
        <end position="318"/>
    </location>
</feature>
<dbReference type="InterPro" id="IPR029020">
    <property type="entry name" value="Ammonium/urea_transptr"/>
</dbReference>
<feature type="transmembrane region" description="Helical" evidence="8">
    <location>
        <begin position="404"/>
        <end position="425"/>
    </location>
</feature>
<keyword evidence="4 8" id="KW-0812">Transmembrane</keyword>